<dbReference type="KEGG" id="bii:BINDI_1305"/>
<comment type="subcellular location">
    <subcellularLocation>
        <location evidence="1">Cell membrane</location>
        <topology evidence="1">Multi-pass membrane protein</topology>
    </subcellularLocation>
</comment>
<evidence type="ECO:0000256" key="3">
    <source>
        <dbReference type="ARBA" id="ARBA00022448"/>
    </source>
</evidence>
<dbReference type="Pfam" id="PF01032">
    <property type="entry name" value="FecCD"/>
    <property type="match status" value="1"/>
</dbReference>
<accession>A0A087VW30</accession>
<dbReference type="SUPFAM" id="SSF81345">
    <property type="entry name" value="ABC transporter involved in vitamin B12 uptake, BtuC"/>
    <property type="match status" value="1"/>
</dbReference>
<dbReference type="GO" id="GO:0005886">
    <property type="term" value="C:plasma membrane"/>
    <property type="evidence" value="ECO:0007669"/>
    <property type="project" value="UniProtKB-SubCell"/>
</dbReference>
<keyword evidence="10" id="KW-1185">Reference proteome</keyword>
<keyword evidence="7 8" id="KW-0472">Membrane</keyword>
<dbReference type="GO" id="GO:0033214">
    <property type="term" value="P:siderophore-iron import into cell"/>
    <property type="evidence" value="ECO:0007669"/>
    <property type="project" value="TreeGrafter"/>
</dbReference>
<dbReference type="InterPro" id="IPR037294">
    <property type="entry name" value="ABC_BtuC-like"/>
</dbReference>
<name>A0A087VW30_9BIFI</name>
<dbReference type="FunFam" id="1.10.3470.10:FF:000001">
    <property type="entry name" value="Vitamin B12 ABC transporter permease BtuC"/>
    <property type="match status" value="1"/>
</dbReference>
<evidence type="ECO:0000256" key="2">
    <source>
        <dbReference type="ARBA" id="ARBA00007935"/>
    </source>
</evidence>
<dbReference type="EMBL" id="CP006018">
    <property type="protein sequence ID" value="AIC92559.1"/>
    <property type="molecule type" value="Genomic_DNA"/>
</dbReference>
<evidence type="ECO:0000256" key="1">
    <source>
        <dbReference type="ARBA" id="ARBA00004651"/>
    </source>
</evidence>
<evidence type="ECO:0000256" key="6">
    <source>
        <dbReference type="ARBA" id="ARBA00022989"/>
    </source>
</evidence>
<feature type="transmembrane region" description="Helical" evidence="8">
    <location>
        <begin position="135"/>
        <end position="153"/>
    </location>
</feature>
<evidence type="ECO:0000313" key="10">
    <source>
        <dbReference type="Proteomes" id="UP000028569"/>
    </source>
</evidence>
<dbReference type="Proteomes" id="UP000028569">
    <property type="component" value="Chromosome"/>
</dbReference>
<evidence type="ECO:0000256" key="8">
    <source>
        <dbReference type="SAM" id="Phobius"/>
    </source>
</evidence>
<dbReference type="OrthoDB" id="9782305at2"/>
<feature type="transmembrane region" description="Helical" evidence="8">
    <location>
        <begin position="24"/>
        <end position="45"/>
    </location>
</feature>
<dbReference type="PANTHER" id="PTHR30472">
    <property type="entry name" value="FERRIC ENTEROBACTIN TRANSPORT SYSTEM PERMEASE PROTEIN"/>
    <property type="match status" value="1"/>
</dbReference>
<keyword evidence="5 8" id="KW-0812">Transmembrane</keyword>
<dbReference type="InterPro" id="IPR000522">
    <property type="entry name" value="ABC_transptr_permease_BtuC"/>
</dbReference>
<dbReference type="AlphaFoldDB" id="A0A087VW30"/>
<evidence type="ECO:0000256" key="7">
    <source>
        <dbReference type="ARBA" id="ARBA00023136"/>
    </source>
</evidence>
<feature type="transmembrane region" description="Helical" evidence="8">
    <location>
        <begin position="254"/>
        <end position="283"/>
    </location>
</feature>
<keyword evidence="4" id="KW-1003">Cell membrane</keyword>
<feature type="transmembrane region" description="Helical" evidence="8">
    <location>
        <begin position="213"/>
        <end position="234"/>
    </location>
</feature>
<gene>
    <name evidence="9" type="ORF">BINDI_1305</name>
</gene>
<protein>
    <submittedName>
        <fullName evidence="9">Iron ABC transporter permease</fullName>
    </submittedName>
</protein>
<evidence type="ECO:0000256" key="4">
    <source>
        <dbReference type="ARBA" id="ARBA00022475"/>
    </source>
</evidence>
<dbReference type="CDD" id="cd06550">
    <property type="entry name" value="TM_ABC_iron-siderophores_like"/>
    <property type="match status" value="1"/>
</dbReference>
<comment type="similarity">
    <text evidence="2">Belongs to the binding-protein-dependent transport system permease family. FecCD subfamily.</text>
</comment>
<dbReference type="Gene3D" id="1.10.3470.10">
    <property type="entry name" value="ABC transporter involved in vitamin B12 uptake, BtuC"/>
    <property type="match status" value="1"/>
</dbReference>
<dbReference type="GO" id="GO:0022857">
    <property type="term" value="F:transmembrane transporter activity"/>
    <property type="evidence" value="ECO:0007669"/>
    <property type="project" value="InterPro"/>
</dbReference>
<feature type="transmembrane region" description="Helical" evidence="8">
    <location>
        <begin position="165"/>
        <end position="185"/>
    </location>
</feature>
<feature type="transmembrane region" description="Helical" evidence="8">
    <location>
        <begin position="323"/>
        <end position="342"/>
    </location>
</feature>
<dbReference type="PANTHER" id="PTHR30472:SF1">
    <property type="entry name" value="FE(3+) DICITRATE TRANSPORT SYSTEM PERMEASE PROTEIN FECC-RELATED"/>
    <property type="match status" value="1"/>
</dbReference>
<keyword evidence="6 8" id="KW-1133">Transmembrane helix</keyword>
<feature type="transmembrane region" description="Helical" evidence="8">
    <location>
        <begin position="110"/>
        <end position="128"/>
    </location>
</feature>
<organism evidence="9 10">
    <name type="scientific">Bifidobacterium [indicum] DSM 20214 = LMG 11587</name>
    <dbReference type="NCBI Taxonomy" id="1341694"/>
    <lineage>
        <taxon>Bacteria</taxon>
        <taxon>Bacillati</taxon>
        <taxon>Actinomycetota</taxon>
        <taxon>Actinomycetes</taxon>
        <taxon>Bifidobacteriales</taxon>
        <taxon>Bifidobacteriaceae</taxon>
        <taxon>Bifidobacterium</taxon>
    </lineage>
</organism>
<dbReference type="HOGENOM" id="CLU_013016_1_0_11"/>
<evidence type="ECO:0000256" key="5">
    <source>
        <dbReference type="ARBA" id="ARBA00022692"/>
    </source>
</evidence>
<reference evidence="9 10" key="1">
    <citation type="journal article" date="2014" name="Appl. Environ. Microbiol.">
        <title>Genomic encyclopedia of type strains of the genus Bifidobacterium.</title>
        <authorList>
            <person name="Milani C."/>
            <person name="Lugli G.A."/>
            <person name="Duranti S."/>
            <person name="Turroni F."/>
            <person name="Bottacini F."/>
            <person name="Mangifesta M."/>
            <person name="Sanchez B."/>
            <person name="Viappiani A."/>
            <person name="Mancabelli L."/>
            <person name="Taminiau B."/>
            <person name="Delcenserie V."/>
            <person name="Barrangou R."/>
            <person name="Margolles A."/>
            <person name="van Sinderen D."/>
            <person name="Ventura M."/>
        </authorList>
    </citation>
    <scope>NUCLEOTIDE SEQUENCE [LARGE SCALE GENOMIC DNA]</scope>
    <source>
        <strain evidence="9 10">LMG 11587</strain>
    </source>
</reference>
<sequence length="349" mass="35888">MRSGVTPRPGTRRATMHRNGNGPMVLSGLILAVCLVMVCALSLVFGSRSVSPSDILHALSASSDDIAVSAIRLRIPRTVLGLLVGAGLGVAGTLMQGISRNPLADPSILGFNTGAALAIVCSIAFFSLSTPAQYVWVGLLGSATTALAVWAIGSLGPSGPSPLRLTLAGVVISSVLGSLTSAILLPRINVISSYRFWQVGGISGARFDLMMPVLPLLALGLILAFCLTPGINALTLGDQMAEGLGMHVGRVRSLAWLAAILLCASCTALAGPIGFVGLVVPHVARLLIGPDYRRIMALSILIGPLLVVGADVVGRMITRPSDVEVGIVTALIGAPVFVILAGRRRSAEV</sequence>
<proteinExistence type="inferred from homology"/>
<feature type="transmembrane region" description="Helical" evidence="8">
    <location>
        <begin position="79"/>
        <end position="98"/>
    </location>
</feature>
<feature type="transmembrane region" description="Helical" evidence="8">
    <location>
        <begin position="295"/>
        <end position="317"/>
    </location>
</feature>
<keyword evidence="3" id="KW-0813">Transport</keyword>
<evidence type="ECO:0000313" key="9">
    <source>
        <dbReference type="EMBL" id="AIC92559.1"/>
    </source>
</evidence>